<proteinExistence type="predicted"/>
<sequence>MEENNELKPYYKFGKYNDPVEKLKKARREWIERYGPNSYKENKEPNFQEILKAKREYYGDTEAAIEFAAEEYARQLIEFENNRFLR</sequence>
<evidence type="ECO:0000313" key="2">
    <source>
        <dbReference type="Proteomes" id="UP000240357"/>
    </source>
</evidence>
<evidence type="ECO:0000313" key="1">
    <source>
        <dbReference type="EMBL" id="PSR54145.1"/>
    </source>
</evidence>
<comment type="caution">
    <text evidence="1">The sequence shown here is derived from an EMBL/GenBank/DDBJ whole genome shotgun (WGS) entry which is preliminary data.</text>
</comment>
<dbReference type="EMBL" id="PYFT01000001">
    <property type="protein sequence ID" value="PSR54145.1"/>
    <property type="molecule type" value="Genomic_DNA"/>
</dbReference>
<organism evidence="1 2">
    <name type="scientific">Adhaeribacter arboris</name>
    <dbReference type="NCBI Taxonomy" id="2072846"/>
    <lineage>
        <taxon>Bacteria</taxon>
        <taxon>Pseudomonadati</taxon>
        <taxon>Bacteroidota</taxon>
        <taxon>Cytophagia</taxon>
        <taxon>Cytophagales</taxon>
        <taxon>Hymenobacteraceae</taxon>
        <taxon>Adhaeribacter</taxon>
    </lineage>
</organism>
<accession>A0A2T2YF52</accession>
<name>A0A2T2YF52_9BACT</name>
<protein>
    <submittedName>
        <fullName evidence="1">Uncharacterized protein</fullName>
    </submittedName>
</protein>
<dbReference type="Proteomes" id="UP000240357">
    <property type="component" value="Unassembled WGS sequence"/>
</dbReference>
<gene>
    <name evidence="1" type="ORF">AHMF7605_11750</name>
</gene>
<keyword evidence="2" id="KW-1185">Reference proteome</keyword>
<dbReference type="RefSeq" id="WP_106929531.1">
    <property type="nucleotide sequence ID" value="NZ_PYFT01000001.1"/>
</dbReference>
<reference evidence="1 2" key="1">
    <citation type="submission" date="2018-03" db="EMBL/GenBank/DDBJ databases">
        <title>Adhaeribacter sp. HMF7605 Genome sequencing and assembly.</title>
        <authorList>
            <person name="Kang H."/>
            <person name="Kang J."/>
            <person name="Cha I."/>
            <person name="Kim H."/>
            <person name="Joh K."/>
        </authorList>
    </citation>
    <scope>NUCLEOTIDE SEQUENCE [LARGE SCALE GENOMIC DNA]</scope>
    <source>
        <strain evidence="1 2">HMF7605</strain>
    </source>
</reference>
<dbReference type="AlphaFoldDB" id="A0A2T2YF52"/>